<protein>
    <submittedName>
        <fullName evidence="5">Patatin-like phospholipase family protein</fullName>
    </submittedName>
</protein>
<dbReference type="InterPro" id="IPR002641">
    <property type="entry name" value="PNPLA_dom"/>
</dbReference>
<reference evidence="5 6" key="1">
    <citation type="submission" date="2016-10" db="EMBL/GenBank/DDBJ databases">
        <title>Reductive evolution of mitochondrial metabolism and differential evolution of invasion-related proteins in Cryptosporidium.</title>
        <authorList>
            <person name="Liu S."/>
            <person name="Roellig D.M."/>
            <person name="Guo Y."/>
            <person name="Li N."/>
            <person name="Frace M.A."/>
            <person name="Tang K."/>
            <person name="Zhang L."/>
            <person name="Feng Y."/>
            <person name="Xiao L."/>
        </authorList>
    </citation>
    <scope>NUCLEOTIDE SEQUENCE [LARGE SCALE GENOMIC DNA]</scope>
    <source>
        <strain evidence="5">30847</strain>
    </source>
</reference>
<dbReference type="GeneID" id="92366200"/>
<dbReference type="Pfam" id="PF01734">
    <property type="entry name" value="Patatin"/>
    <property type="match status" value="1"/>
</dbReference>
<feature type="signal peptide" evidence="3">
    <location>
        <begin position="1"/>
        <end position="25"/>
    </location>
</feature>
<evidence type="ECO:0000313" key="5">
    <source>
        <dbReference type="EMBL" id="OII77306.1"/>
    </source>
</evidence>
<feature type="short sequence motif" description="DGA/G" evidence="2">
    <location>
        <begin position="234"/>
        <end position="236"/>
    </location>
</feature>
<dbReference type="OrthoDB" id="17120at2759"/>
<feature type="active site" description="Nucleophile" evidence="2">
    <location>
        <position position="91"/>
    </location>
</feature>
<dbReference type="EMBL" id="LRBS01000043">
    <property type="protein sequence ID" value="OII77306.1"/>
    <property type="molecule type" value="Genomic_DNA"/>
</dbReference>
<keyword evidence="2" id="KW-0378">Hydrolase</keyword>
<feature type="short sequence motif" description="GXSXG" evidence="2">
    <location>
        <begin position="89"/>
        <end position="93"/>
    </location>
</feature>
<keyword evidence="3" id="KW-0732">Signal</keyword>
<dbReference type="PROSITE" id="PS51635">
    <property type="entry name" value="PNPLA"/>
    <property type="match status" value="1"/>
</dbReference>
<keyword evidence="1 2" id="KW-0443">Lipid metabolism</keyword>
<dbReference type="InterPro" id="IPR016035">
    <property type="entry name" value="Acyl_Trfase/lysoPLipase"/>
</dbReference>
<name>A0A1J4MST8_9CRYT</name>
<accession>A0A1J4MST8</accession>
<dbReference type="Gene3D" id="3.40.1090.10">
    <property type="entry name" value="Cytosolic phospholipase A2 catalytic domain"/>
    <property type="match status" value="1"/>
</dbReference>
<dbReference type="SUPFAM" id="SSF52151">
    <property type="entry name" value="FabD/lysophospholipase-like"/>
    <property type="match status" value="1"/>
</dbReference>
<organism evidence="5 6">
    <name type="scientific">Cryptosporidium andersoni</name>
    <dbReference type="NCBI Taxonomy" id="117008"/>
    <lineage>
        <taxon>Eukaryota</taxon>
        <taxon>Sar</taxon>
        <taxon>Alveolata</taxon>
        <taxon>Apicomplexa</taxon>
        <taxon>Conoidasida</taxon>
        <taxon>Coccidia</taxon>
        <taxon>Eucoccidiorida</taxon>
        <taxon>Eimeriorina</taxon>
        <taxon>Cryptosporidiidae</taxon>
        <taxon>Cryptosporidium</taxon>
    </lineage>
</organism>
<dbReference type="Proteomes" id="UP000186804">
    <property type="component" value="Unassembled WGS sequence"/>
</dbReference>
<evidence type="ECO:0000313" key="6">
    <source>
        <dbReference type="Proteomes" id="UP000186804"/>
    </source>
</evidence>
<gene>
    <name evidence="5" type="ORF">cand_020160</name>
</gene>
<evidence type="ECO:0000256" key="2">
    <source>
        <dbReference type="PROSITE-ProRule" id="PRU01161"/>
    </source>
</evidence>
<evidence type="ECO:0000256" key="1">
    <source>
        <dbReference type="ARBA" id="ARBA00023098"/>
    </source>
</evidence>
<dbReference type="VEuPathDB" id="CryptoDB:cand_020160"/>
<dbReference type="GO" id="GO:0016787">
    <property type="term" value="F:hydrolase activity"/>
    <property type="evidence" value="ECO:0007669"/>
    <property type="project" value="UniProtKB-UniRule"/>
</dbReference>
<evidence type="ECO:0000256" key="3">
    <source>
        <dbReference type="SAM" id="SignalP"/>
    </source>
</evidence>
<feature type="chain" id="PRO_5009630317" evidence="3">
    <location>
        <begin position="26"/>
        <end position="795"/>
    </location>
</feature>
<evidence type="ECO:0000259" key="4">
    <source>
        <dbReference type="PROSITE" id="PS51635"/>
    </source>
</evidence>
<keyword evidence="2" id="KW-0442">Lipid degradation</keyword>
<feature type="active site" description="Proton acceptor" evidence="2">
    <location>
        <position position="234"/>
    </location>
</feature>
<dbReference type="RefSeq" id="XP_067069152.1">
    <property type="nucleotide sequence ID" value="XM_067212246.1"/>
</dbReference>
<comment type="caution">
    <text evidence="5">The sequence shown here is derived from an EMBL/GenBank/DDBJ whole genome shotgun (WGS) entry which is preliminary data.</text>
</comment>
<dbReference type="AlphaFoldDB" id="A0A1J4MST8"/>
<dbReference type="GO" id="GO:0016042">
    <property type="term" value="P:lipid catabolic process"/>
    <property type="evidence" value="ECO:0007669"/>
    <property type="project" value="UniProtKB-UniRule"/>
</dbReference>
<feature type="domain" description="PNPLA" evidence="4">
    <location>
        <begin position="52"/>
        <end position="247"/>
    </location>
</feature>
<sequence length="795" mass="91705">MFGSFTIYWPLLSCLVHILINLSSALSSYNNFQSNYNRYHLEDARDNICYALVLSSGSNKGPWQAGVIRGIAQRYHDMNVTLRWDIVGGTSIGAFNGLVSQFYPPGNELEWTTELVILWKMTRQRDISSCKFPLKKNYSRWFLSLTRGIVNSRNPFRYLCDNSPARKRLRELFLHRRHRQRLFYTNTMRFTDRTAHVFTEQLELEDIIEAVVGSGTIPGIFPIKYLRNLGFHVDGGFVAAGDLETAIKRCIAVGKAKSPKDVVIDFISAQEPRELRKNTSLLDYDEQRDPSRLPFYSVLFESIGILSDMVSSTSVVRQMIAKYPDVTIRYLIQPNEKALMWIPRNMMDFSQRKMHRAIEAGYNAGYNVIPMTNEVWGFILEPPKVFIHPPDSIDVTHILEQYYKECDARKFSSGFEPIGLNDVTTFLLASNVERAIRVVFTEVTPYKNIFLLRDASIFATFMGPIFIVKRCADLMQYFAAARGVRYSNYGKYLTWIGDLCNKIGTKINEINSGWMNNFPILYKQEHKYPLEDLDTDDLNNCIISINNTCIYESSGILDDTRDIELDSITTDIRYLTHMLAHNESKGLEISANYFGQAKKTIYILKKCVNSLQGNLQEILDQIDLSSTIKHTASSAERIFKQTYRILLSYLKGLQILNEDIERLHQSSESIGYYLRESGNIRNRALQLLRNINSKENNGVFIANIKDVYDVLLIYKQYLQLHQNTQIRESENKRFFADTKHSQLLLTRIIYAIRSRLNHFKKILNDSQIKNLVLELIKCISITEKISYSSNAGSEF</sequence>
<keyword evidence="6" id="KW-1185">Reference proteome</keyword>
<comment type="caution">
    <text evidence="2">Lacks conserved residue(s) required for the propagation of feature annotation.</text>
</comment>
<proteinExistence type="predicted"/>